<dbReference type="PANTHER" id="PTHR24287:SF17">
    <property type="entry name" value="P450, PUTATIVE (EUROFUNG)-RELATED"/>
    <property type="match status" value="1"/>
</dbReference>
<dbReference type="HOGENOM" id="CLU_2132977_0_0_1"/>
<dbReference type="EMBL" id="DS499602">
    <property type="protein sequence ID" value="EDP47671.1"/>
    <property type="molecule type" value="Genomic_DNA"/>
</dbReference>
<feature type="transmembrane region" description="Helical" evidence="7">
    <location>
        <begin position="12"/>
        <end position="29"/>
    </location>
</feature>
<keyword evidence="9" id="KW-1185">Reference proteome</keyword>
<comment type="similarity">
    <text evidence="2">Belongs to the cytochrome P450 family.</text>
</comment>
<dbReference type="AlphaFoldDB" id="B0YDD7"/>
<comment type="cofactor">
    <cofactor evidence="1">
        <name>heme</name>
        <dbReference type="ChEBI" id="CHEBI:30413"/>
    </cofactor>
</comment>
<dbReference type="Proteomes" id="UP000001699">
    <property type="component" value="Unassembled WGS sequence"/>
</dbReference>
<dbReference type="PANTHER" id="PTHR24287">
    <property type="entry name" value="P450, PUTATIVE (EUROFUNG)-RELATED"/>
    <property type="match status" value="1"/>
</dbReference>
<evidence type="ECO:0000256" key="1">
    <source>
        <dbReference type="ARBA" id="ARBA00001971"/>
    </source>
</evidence>
<name>B0YDD7_ASPFC</name>
<evidence type="ECO:0000256" key="4">
    <source>
        <dbReference type="ARBA" id="ARBA00023002"/>
    </source>
</evidence>
<sequence>MHLILHPKTLILLLAVLVTIVCISIRRFLARRQFARQHGCQPVARSLNKDPFLGLDTIPETLRAASQHRILERKPENIKTILSLNFKDYGLSHRLQPFKPLLGEGIFDTDGAH</sequence>
<accession>B0YDD7</accession>
<evidence type="ECO:0000313" key="8">
    <source>
        <dbReference type="EMBL" id="EDP47671.1"/>
    </source>
</evidence>
<evidence type="ECO:0000256" key="3">
    <source>
        <dbReference type="ARBA" id="ARBA00022723"/>
    </source>
</evidence>
<keyword evidence="4" id="KW-0560">Oxidoreductase</keyword>
<evidence type="ECO:0000256" key="6">
    <source>
        <dbReference type="ARBA" id="ARBA00023033"/>
    </source>
</evidence>
<dbReference type="InterPro" id="IPR047146">
    <property type="entry name" value="Cyt_P450_E_CYP52_fungi"/>
</dbReference>
<evidence type="ECO:0000256" key="7">
    <source>
        <dbReference type="SAM" id="Phobius"/>
    </source>
</evidence>
<dbReference type="GO" id="GO:0004497">
    <property type="term" value="F:monooxygenase activity"/>
    <property type="evidence" value="ECO:0007669"/>
    <property type="project" value="UniProtKB-KW"/>
</dbReference>
<evidence type="ECO:0000256" key="5">
    <source>
        <dbReference type="ARBA" id="ARBA00023004"/>
    </source>
</evidence>
<keyword evidence="5" id="KW-0408">Iron</keyword>
<gene>
    <name evidence="8" type="ORF">AFUB_095200</name>
</gene>
<keyword evidence="7" id="KW-1133">Transmembrane helix</keyword>
<keyword evidence="3" id="KW-0479">Metal-binding</keyword>
<protein>
    <submittedName>
        <fullName evidence="8">Uncharacterized protein</fullName>
    </submittedName>
</protein>
<reference evidence="8 9" key="1">
    <citation type="journal article" date="2008" name="PLoS Genet.">
        <title>Genomic islands in the pathogenic filamentous fungus Aspergillus fumigatus.</title>
        <authorList>
            <person name="Fedorova N.D."/>
            <person name="Khaldi N."/>
            <person name="Joardar V.S."/>
            <person name="Maiti R."/>
            <person name="Amedeo P."/>
            <person name="Anderson M.J."/>
            <person name="Crabtree J."/>
            <person name="Silva J.C."/>
            <person name="Badger J.H."/>
            <person name="Albarraq A."/>
            <person name="Angiuoli S."/>
            <person name="Bussey H."/>
            <person name="Bowyer P."/>
            <person name="Cotty P.J."/>
            <person name="Dyer P.S."/>
            <person name="Egan A."/>
            <person name="Galens K."/>
            <person name="Fraser-Liggett C.M."/>
            <person name="Haas B.J."/>
            <person name="Inman J.M."/>
            <person name="Kent R."/>
            <person name="Lemieux S."/>
            <person name="Malavazi I."/>
            <person name="Orvis J."/>
            <person name="Roemer T."/>
            <person name="Ronning C.M."/>
            <person name="Sundaram J.P."/>
            <person name="Sutton G."/>
            <person name="Turner G."/>
            <person name="Venter J.C."/>
            <person name="White O.R."/>
            <person name="Whitty B.R."/>
            <person name="Youngman P."/>
            <person name="Wolfe K.H."/>
            <person name="Goldman G.H."/>
            <person name="Wortman J.R."/>
            <person name="Jiang B."/>
            <person name="Denning D.W."/>
            <person name="Nierman W.C."/>
        </authorList>
    </citation>
    <scope>NUCLEOTIDE SEQUENCE [LARGE SCALE GENOMIC DNA]</scope>
    <source>
        <strain evidence="9">CBS 144.89 / FGSC A1163 / CEA10</strain>
    </source>
</reference>
<keyword evidence="7" id="KW-0472">Membrane</keyword>
<proteinExistence type="inferred from homology"/>
<organism evidence="8 9">
    <name type="scientific">Aspergillus fumigatus (strain CBS 144.89 / FGSC A1163 / CEA10)</name>
    <name type="common">Neosartorya fumigata</name>
    <dbReference type="NCBI Taxonomy" id="451804"/>
    <lineage>
        <taxon>Eukaryota</taxon>
        <taxon>Fungi</taxon>
        <taxon>Dikarya</taxon>
        <taxon>Ascomycota</taxon>
        <taxon>Pezizomycotina</taxon>
        <taxon>Eurotiomycetes</taxon>
        <taxon>Eurotiomycetidae</taxon>
        <taxon>Eurotiales</taxon>
        <taxon>Aspergillaceae</taxon>
        <taxon>Aspergillus</taxon>
        <taxon>Aspergillus subgen. Fumigati</taxon>
    </lineage>
</organism>
<dbReference type="GO" id="GO:0046872">
    <property type="term" value="F:metal ion binding"/>
    <property type="evidence" value="ECO:0007669"/>
    <property type="project" value="UniProtKB-KW"/>
</dbReference>
<keyword evidence="7" id="KW-0812">Transmembrane</keyword>
<evidence type="ECO:0000313" key="9">
    <source>
        <dbReference type="Proteomes" id="UP000001699"/>
    </source>
</evidence>
<keyword evidence="6" id="KW-0503">Monooxygenase</keyword>
<dbReference type="VEuPathDB" id="FungiDB:AFUB_095200"/>
<evidence type="ECO:0000256" key="2">
    <source>
        <dbReference type="ARBA" id="ARBA00010617"/>
    </source>
</evidence>